<name>A0ABY1KNB2_9FLAO</name>
<keyword evidence="1" id="KW-0472">Membrane</keyword>
<evidence type="ECO:0000256" key="1">
    <source>
        <dbReference type="SAM" id="Phobius"/>
    </source>
</evidence>
<evidence type="ECO:0000313" key="2">
    <source>
        <dbReference type="EMBL" id="SIS46365.1"/>
    </source>
</evidence>
<keyword evidence="1" id="KW-1133">Transmembrane helix</keyword>
<proteinExistence type="predicted"/>
<reference evidence="2 3" key="1">
    <citation type="submission" date="2017-01" db="EMBL/GenBank/DDBJ databases">
        <authorList>
            <person name="Varghese N."/>
            <person name="Submissions S."/>
        </authorList>
    </citation>
    <scope>NUCLEOTIDE SEQUENCE [LARGE SCALE GENOMIC DNA]</scope>
    <source>
        <strain evidence="2 3">DSM 2061</strain>
    </source>
</reference>
<organism evidence="2 3">
    <name type="scientific">Zobellia uliginosa</name>
    <dbReference type="NCBI Taxonomy" id="143224"/>
    <lineage>
        <taxon>Bacteria</taxon>
        <taxon>Pseudomonadati</taxon>
        <taxon>Bacteroidota</taxon>
        <taxon>Flavobacteriia</taxon>
        <taxon>Flavobacteriales</taxon>
        <taxon>Flavobacteriaceae</taxon>
        <taxon>Zobellia</taxon>
    </lineage>
</organism>
<sequence>MWNYELIFGLICFIIGILLGVREIKLWNNLEQNDYIRKSFSIQKIGGIIGLLLIGIATFYRYFT</sequence>
<comment type="caution">
    <text evidence="2">The sequence shown here is derived from an EMBL/GenBank/DDBJ whole genome shotgun (WGS) entry which is preliminary data.</text>
</comment>
<keyword evidence="1" id="KW-0812">Transmembrane</keyword>
<accession>A0ABY1KNB2</accession>
<evidence type="ECO:0000313" key="3">
    <source>
        <dbReference type="Proteomes" id="UP000185728"/>
    </source>
</evidence>
<keyword evidence="3" id="KW-1185">Reference proteome</keyword>
<dbReference type="EMBL" id="FTOB01000002">
    <property type="protein sequence ID" value="SIS46365.1"/>
    <property type="molecule type" value="Genomic_DNA"/>
</dbReference>
<feature type="transmembrane region" description="Helical" evidence="1">
    <location>
        <begin position="45"/>
        <end position="63"/>
    </location>
</feature>
<feature type="transmembrane region" description="Helical" evidence="1">
    <location>
        <begin position="6"/>
        <end position="24"/>
    </location>
</feature>
<evidence type="ECO:0008006" key="4">
    <source>
        <dbReference type="Google" id="ProtNLM"/>
    </source>
</evidence>
<gene>
    <name evidence="2" type="ORF">SAMN05421766_1023</name>
</gene>
<dbReference type="Proteomes" id="UP000185728">
    <property type="component" value="Unassembled WGS sequence"/>
</dbReference>
<protein>
    <recommendedName>
        <fullName evidence="4">Immunity protein 17</fullName>
    </recommendedName>
</protein>